<comment type="caution">
    <text evidence="1">The sequence shown here is derived from an EMBL/GenBank/DDBJ whole genome shotgun (WGS) entry which is preliminary data.</text>
</comment>
<sequence>MASAAMAGPLVVRAAGPSAASFKPGQRLADGPITLKAGDSIVVLDAKGTRSFSGPGSFSLAAPSAVAQEVAFSDLLVQKPARRARIGAVRAGGQDQGPPTPPGVWALDTRASDTVCAIDPANIALWRADTTAAQTVTVTRDDGASASVMFGAGQALATLPPAVAGKAGALTIAGGKAPVTLTVKQIAAAADVEALGVALIEAGCQSQFQRLATNTLQN</sequence>
<keyword evidence="2" id="KW-1185">Reference proteome</keyword>
<proteinExistence type="predicted"/>
<dbReference type="EMBL" id="NOXT01000122">
    <property type="protein sequence ID" value="OYQ25333.1"/>
    <property type="molecule type" value="Genomic_DNA"/>
</dbReference>
<gene>
    <name evidence="1" type="ORF">CHU93_13845</name>
</gene>
<protein>
    <submittedName>
        <fullName evidence="1">Uncharacterized protein</fullName>
    </submittedName>
</protein>
<dbReference type="Proteomes" id="UP000216991">
    <property type="component" value="Unassembled WGS sequence"/>
</dbReference>
<reference evidence="1 2" key="1">
    <citation type="submission" date="2017-07" db="EMBL/GenBank/DDBJ databases">
        <title>Sandarakinorhabdus cyanobacteriorum sp. nov., a novel bacterium isolated from cyanobacterial aggregates in a eutrophic lake.</title>
        <authorList>
            <person name="Cai H."/>
        </authorList>
    </citation>
    <scope>NUCLEOTIDE SEQUENCE [LARGE SCALE GENOMIC DNA]</scope>
    <source>
        <strain evidence="1 2">TH057</strain>
    </source>
</reference>
<dbReference type="AlphaFoldDB" id="A0A255Y874"/>
<organism evidence="1 2">
    <name type="scientific">Sandarakinorhabdus cyanobacteriorum</name>
    <dbReference type="NCBI Taxonomy" id="1981098"/>
    <lineage>
        <taxon>Bacteria</taxon>
        <taxon>Pseudomonadati</taxon>
        <taxon>Pseudomonadota</taxon>
        <taxon>Alphaproteobacteria</taxon>
        <taxon>Sphingomonadales</taxon>
        <taxon>Sphingosinicellaceae</taxon>
        <taxon>Sandarakinorhabdus</taxon>
    </lineage>
</organism>
<evidence type="ECO:0000313" key="1">
    <source>
        <dbReference type="EMBL" id="OYQ25333.1"/>
    </source>
</evidence>
<name>A0A255Y874_9SPHN</name>
<evidence type="ECO:0000313" key="2">
    <source>
        <dbReference type="Proteomes" id="UP000216991"/>
    </source>
</evidence>
<accession>A0A255Y874</accession>